<dbReference type="SUPFAM" id="SSF46689">
    <property type="entry name" value="Homeodomain-like"/>
    <property type="match status" value="1"/>
</dbReference>
<dbReference type="InterPro" id="IPR001647">
    <property type="entry name" value="HTH_TetR"/>
</dbReference>
<dbReference type="InterPro" id="IPR039538">
    <property type="entry name" value="BetI_C"/>
</dbReference>
<comment type="caution">
    <text evidence="7">The sequence shown here is derived from an EMBL/GenBank/DDBJ whole genome shotgun (WGS) entry which is preliminary data.</text>
</comment>
<keyword evidence="4" id="KW-0804">Transcription</keyword>
<evidence type="ECO:0000259" key="6">
    <source>
        <dbReference type="PROSITE" id="PS50977"/>
    </source>
</evidence>
<dbReference type="PRINTS" id="PR00455">
    <property type="entry name" value="HTHTETR"/>
</dbReference>
<protein>
    <submittedName>
        <fullName evidence="7">TetR/AcrR family transcriptional regulator</fullName>
    </submittedName>
</protein>
<dbReference type="Proteomes" id="UP001519535">
    <property type="component" value="Unassembled WGS sequence"/>
</dbReference>
<dbReference type="Gene3D" id="1.10.10.60">
    <property type="entry name" value="Homeodomain-like"/>
    <property type="match status" value="1"/>
</dbReference>
<keyword evidence="1" id="KW-0678">Repressor</keyword>
<keyword evidence="8" id="KW-1185">Reference proteome</keyword>
<dbReference type="Pfam" id="PF13977">
    <property type="entry name" value="TetR_C_6"/>
    <property type="match status" value="1"/>
</dbReference>
<feature type="domain" description="HTH tetR-type" evidence="6">
    <location>
        <begin position="18"/>
        <end position="78"/>
    </location>
</feature>
<evidence type="ECO:0000313" key="8">
    <source>
        <dbReference type="Proteomes" id="UP001519535"/>
    </source>
</evidence>
<evidence type="ECO:0000313" key="7">
    <source>
        <dbReference type="EMBL" id="MBS9536199.1"/>
    </source>
</evidence>
<sequence>MDAYVRHRRGRPIARSSADTRARILQAARDAFAELGYEATTMREVAARADLTRPAINHYFTGKPALYRAVLAQTGDLVTIALDEARQQVGLIARLSTYLTAVAQPTEENRTGAAFVVSAMLDAQRQPELAPLVGELQVGTQEFLHWAITDAVACGELTTDVATDALVQMLAALLWGVGFYGAFVGDSGQSAAVTENLQRLLVNRLWQIK</sequence>
<evidence type="ECO:0000256" key="5">
    <source>
        <dbReference type="PROSITE-ProRule" id="PRU00335"/>
    </source>
</evidence>
<dbReference type="RefSeq" id="WP_214095027.1">
    <property type="nucleotide sequence ID" value="NZ_JAHCLR010000091.1"/>
</dbReference>
<name>A0ABS5RRL6_9MYCO</name>
<proteinExistence type="predicted"/>
<gene>
    <name evidence="7" type="ORF">KIH27_21690</name>
</gene>
<dbReference type="InterPro" id="IPR050109">
    <property type="entry name" value="HTH-type_TetR-like_transc_reg"/>
</dbReference>
<dbReference type="InterPro" id="IPR009057">
    <property type="entry name" value="Homeodomain-like_sf"/>
</dbReference>
<feature type="DNA-binding region" description="H-T-H motif" evidence="5">
    <location>
        <begin position="41"/>
        <end position="60"/>
    </location>
</feature>
<keyword evidence="2" id="KW-0805">Transcription regulation</keyword>
<organism evidence="7 8">
    <name type="scientific">Mycolicibacter acidiphilus</name>
    <dbReference type="NCBI Taxonomy" id="2835306"/>
    <lineage>
        <taxon>Bacteria</taxon>
        <taxon>Bacillati</taxon>
        <taxon>Actinomycetota</taxon>
        <taxon>Actinomycetes</taxon>
        <taxon>Mycobacteriales</taxon>
        <taxon>Mycobacteriaceae</taxon>
        <taxon>Mycolicibacter</taxon>
    </lineage>
</organism>
<accession>A0ABS5RRL6</accession>
<evidence type="ECO:0000256" key="2">
    <source>
        <dbReference type="ARBA" id="ARBA00023015"/>
    </source>
</evidence>
<dbReference type="SUPFAM" id="SSF48498">
    <property type="entry name" value="Tetracyclin repressor-like, C-terminal domain"/>
    <property type="match status" value="1"/>
</dbReference>
<evidence type="ECO:0000256" key="4">
    <source>
        <dbReference type="ARBA" id="ARBA00023163"/>
    </source>
</evidence>
<dbReference type="Pfam" id="PF00440">
    <property type="entry name" value="TetR_N"/>
    <property type="match status" value="1"/>
</dbReference>
<dbReference type="EMBL" id="JAHCLR010000091">
    <property type="protein sequence ID" value="MBS9536199.1"/>
    <property type="molecule type" value="Genomic_DNA"/>
</dbReference>
<evidence type="ECO:0000256" key="3">
    <source>
        <dbReference type="ARBA" id="ARBA00023125"/>
    </source>
</evidence>
<dbReference type="PROSITE" id="PS50977">
    <property type="entry name" value="HTH_TETR_2"/>
    <property type="match status" value="1"/>
</dbReference>
<dbReference type="PROSITE" id="PS01081">
    <property type="entry name" value="HTH_TETR_1"/>
    <property type="match status" value="1"/>
</dbReference>
<keyword evidence="3 5" id="KW-0238">DNA-binding</keyword>
<dbReference type="PANTHER" id="PTHR30055">
    <property type="entry name" value="HTH-TYPE TRANSCRIPTIONAL REGULATOR RUTR"/>
    <property type="match status" value="1"/>
</dbReference>
<dbReference type="Gene3D" id="1.10.357.10">
    <property type="entry name" value="Tetracycline Repressor, domain 2"/>
    <property type="match status" value="1"/>
</dbReference>
<reference evidence="7 8" key="1">
    <citation type="submission" date="2021-05" db="EMBL/GenBank/DDBJ databases">
        <title>Mycobacterium acidophilum sp. nov., an extremely acid-tolerant member of the genus Mycobacterium.</title>
        <authorList>
            <person name="Xia J."/>
        </authorList>
    </citation>
    <scope>NUCLEOTIDE SEQUENCE [LARGE SCALE GENOMIC DNA]</scope>
    <source>
        <strain evidence="7 8">M1</strain>
    </source>
</reference>
<dbReference type="InterPro" id="IPR036271">
    <property type="entry name" value="Tet_transcr_reg_TetR-rel_C_sf"/>
</dbReference>
<dbReference type="PANTHER" id="PTHR30055:SF226">
    <property type="entry name" value="HTH-TYPE TRANSCRIPTIONAL REGULATOR PKSA"/>
    <property type="match status" value="1"/>
</dbReference>
<evidence type="ECO:0000256" key="1">
    <source>
        <dbReference type="ARBA" id="ARBA00022491"/>
    </source>
</evidence>
<dbReference type="InterPro" id="IPR023772">
    <property type="entry name" value="DNA-bd_HTH_TetR-type_CS"/>
</dbReference>